<dbReference type="SUPFAM" id="SSF47413">
    <property type="entry name" value="lambda repressor-like DNA-binding domains"/>
    <property type="match status" value="1"/>
</dbReference>
<accession>A0A926EFZ3</accession>
<protein>
    <submittedName>
        <fullName evidence="2">Helix-turn-helix transcriptional regulator</fullName>
    </submittedName>
</protein>
<dbReference type="AlphaFoldDB" id="A0A926EFZ3"/>
<dbReference type="Proteomes" id="UP000655830">
    <property type="component" value="Unassembled WGS sequence"/>
</dbReference>
<dbReference type="PROSITE" id="PS50943">
    <property type="entry name" value="HTH_CROC1"/>
    <property type="match status" value="1"/>
</dbReference>
<evidence type="ECO:0000313" key="3">
    <source>
        <dbReference type="Proteomes" id="UP000655830"/>
    </source>
</evidence>
<dbReference type="InterPro" id="IPR010982">
    <property type="entry name" value="Lambda_DNA-bd_dom_sf"/>
</dbReference>
<reference evidence="2" key="1">
    <citation type="submission" date="2020-08" db="EMBL/GenBank/DDBJ databases">
        <title>Genome public.</title>
        <authorList>
            <person name="Liu C."/>
            <person name="Sun Q."/>
        </authorList>
    </citation>
    <scope>NUCLEOTIDE SEQUENCE</scope>
    <source>
        <strain evidence="2">NSJ-12</strain>
    </source>
</reference>
<keyword evidence="3" id="KW-1185">Reference proteome</keyword>
<name>A0A926EFZ3_9FIRM</name>
<sequence length="68" mass="7984">MKVFLNEILEKQDKTLYWLSKETGSTWQTLKKFANNETDSIKFSVLDKICDALNCEIGDIMKHRTDQE</sequence>
<proteinExistence type="predicted"/>
<organism evidence="2 3">
    <name type="scientific">Zhenhengia yiwuensis</name>
    <dbReference type="NCBI Taxonomy" id="2763666"/>
    <lineage>
        <taxon>Bacteria</taxon>
        <taxon>Bacillati</taxon>
        <taxon>Bacillota</taxon>
        <taxon>Clostridia</taxon>
        <taxon>Lachnospirales</taxon>
        <taxon>Lachnospiraceae</taxon>
        <taxon>Zhenhengia</taxon>
    </lineage>
</organism>
<comment type="caution">
    <text evidence="2">The sequence shown here is derived from an EMBL/GenBank/DDBJ whole genome shotgun (WGS) entry which is preliminary data.</text>
</comment>
<gene>
    <name evidence="2" type="ORF">H8718_08650</name>
</gene>
<evidence type="ECO:0000313" key="2">
    <source>
        <dbReference type="EMBL" id="MBC8579598.1"/>
    </source>
</evidence>
<dbReference type="CDD" id="cd00093">
    <property type="entry name" value="HTH_XRE"/>
    <property type="match status" value="1"/>
</dbReference>
<dbReference type="Gene3D" id="1.10.260.40">
    <property type="entry name" value="lambda repressor-like DNA-binding domains"/>
    <property type="match status" value="1"/>
</dbReference>
<dbReference type="RefSeq" id="WP_249332604.1">
    <property type="nucleotide sequence ID" value="NZ_JACRSY010000012.1"/>
</dbReference>
<dbReference type="GO" id="GO:0003677">
    <property type="term" value="F:DNA binding"/>
    <property type="evidence" value="ECO:0007669"/>
    <property type="project" value="InterPro"/>
</dbReference>
<dbReference type="InterPro" id="IPR001387">
    <property type="entry name" value="Cro/C1-type_HTH"/>
</dbReference>
<dbReference type="EMBL" id="JACRSY010000012">
    <property type="protein sequence ID" value="MBC8579598.1"/>
    <property type="molecule type" value="Genomic_DNA"/>
</dbReference>
<dbReference type="Pfam" id="PF13443">
    <property type="entry name" value="HTH_26"/>
    <property type="match status" value="1"/>
</dbReference>
<evidence type="ECO:0000259" key="1">
    <source>
        <dbReference type="PROSITE" id="PS50943"/>
    </source>
</evidence>
<feature type="domain" description="HTH cro/C1-type" evidence="1">
    <location>
        <begin position="5"/>
        <end position="60"/>
    </location>
</feature>